<feature type="domain" description="Helix-turn-helix" evidence="1">
    <location>
        <begin position="8"/>
        <end position="57"/>
    </location>
</feature>
<organism evidence="2 3">
    <name type="scientific">Pontiella desulfatans</name>
    <dbReference type="NCBI Taxonomy" id="2750659"/>
    <lineage>
        <taxon>Bacteria</taxon>
        <taxon>Pseudomonadati</taxon>
        <taxon>Kiritimatiellota</taxon>
        <taxon>Kiritimatiellia</taxon>
        <taxon>Kiritimatiellales</taxon>
        <taxon>Pontiellaceae</taxon>
        <taxon>Pontiella</taxon>
    </lineage>
</organism>
<dbReference type="Gene3D" id="1.10.10.10">
    <property type="entry name" value="Winged helix-like DNA-binding domain superfamily/Winged helix DNA-binding domain"/>
    <property type="match status" value="1"/>
</dbReference>
<dbReference type="EMBL" id="CAAHFG010000004">
    <property type="protein sequence ID" value="VGO16923.1"/>
    <property type="molecule type" value="Genomic_DNA"/>
</dbReference>
<dbReference type="InterPro" id="IPR041657">
    <property type="entry name" value="HTH_17"/>
</dbReference>
<evidence type="ECO:0000313" key="2">
    <source>
        <dbReference type="EMBL" id="VGO16923.1"/>
    </source>
</evidence>
<dbReference type="InterPro" id="IPR010093">
    <property type="entry name" value="SinI_DNA-bd"/>
</dbReference>
<evidence type="ECO:0000259" key="1">
    <source>
        <dbReference type="Pfam" id="PF12728"/>
    </source>
</evidence>
<dbReference type="Proteomes" id="UP000366872">
    <property type="component" value="Unassembled WGS sequence"/>
</dbReference>
<gene>
    <name evidence="2" type="ORF">PDESU_05515</name>
</gene>
<dbReference type="NCBIfam" id="TIGR01764">
    <property type="entry name" value="excise"/>
    <property type="match status" value="1"/>
</dbReference>
<dbReference type="GO" id="GO:0003677">
    <property type="term" value="F:DNA binding"/>
    <property type="evidence" value="ECO:0007669"/>
    <property type="project" value="InterPro"/>
</dbReference>
<evidence type="ECO:0000313" key="3">
    <source>
        <dbReference type="Proteomes" id="UP000366872"/>
    </source>
</evidence>
<dbReference type="AlphaFoldDB" id="A0A6C2UAN8"/>
<dbReference type="InterPro" id="IPR036388">
    <property type="entry name" value="WH-like_DNA-bd_sf"/>
</dbReference>
<accession>A0A6C2UAN8</accession>
<dbReference type="SUPFAM" id="SSF46955">
    <property type="entry name" value="Putative DNA-binding domain"/>
    <property type="match status" value="1"/>
</dbReference>
<sequence length="62" mass="7226">MKIEPKYLKTVSLAKMLNLSPRYIRQLVADGRLPYVRVGVRTILFDLEQVRSWIDEHRIGAA</sequence>
<dbReference type="InterPro" id="IPR009061">
    <property type="entry name" value="DNA-bd_dom_put_sf"/>
</dbReference>
<dbReference type="RefSeq" id="WP_136082435.1">
    <property type="nucleotide sequence ID" value="NZ_CAAHFG010000004.1"/>
</dbReference>
<protein>
    <recommendedName>
        <fullName evidence="1">Helix-turn-helix domain-containing protein</fullName>
    </recommendedName>
</protein>
<name>A0A6C2UAN8_PONDE</name>
<keyword evidence="3" id="KW-1185">Reference proteome</keyword>
<dbReference type="Pfam" id="PF12728">
    <property type="entry name" value="HTH_17"/>
    <property type="match status" value="1"/>
</dbReference>
<proteinExistence type="predicted"/>
<reference evidence="2 3" key="1">
    <citation type="submission" date="2019-04" db="EMBL/GenBank/DDBJ databases">
        <authorList>
            <person name="Van Vliet M D."/>
        </authorList>
    </citation>
    <scope>NUCLEOTIDE SEQUENCE [LARGE SCALE GENOMIC DNA]</scope>
    <source>
        <strain evidence="2 3">F1</strain>
    </source>
</reference>